<gene>
    <name evidence="2" type="ORF">SAMN06297358_0631</name>
</gene>
<keyword evidence="1" id="KW-0732">Signal</keyword>
<evidence type="ECO:0000313" key="2">
    <source>
        <dbReference type="EMBL" id="SOD12371.1"/>
    </source>
</evidence>
<keyword evidence="3" id="KW-1185">Reference proteome</keyword>
<feature type="chain" id="PRO_5012131520" evidence="1">
    <location>
        <begin position="30"/>
        <end position="73"/>
    </location>
</feature>
<feature type="signal peptide" evidence="1">
    <location>
        <begin position="1"/>
        <end position="29"/>
    </location>
</feature>
<dbReference type="EMBL" id="OCMT01000001">
    <property type="protein sequence ID" value="SOD12371.1"/>
    <property type="molecule type" value="Genomic_DNA"/>
</dbReference>
<name>A0A285ZRT7_9SPHI</name>
<sequence length="73" mass="7867">MLVLTQSKVMKRRYLFVMALVGLMWTACSSDRSGNANDTIALDSPAVSDSLAIKTTDADSLGIDTVNLDTTKK</sequence>
<accession>A0A285ZRT7</accession>
<protein>
    <submittedName>
        <fullName evidence="2">Uncharacterized protein</fullName>
    </submittedName>
</protein>
<organism evidence="2 3">
    <name type="scientific">Pedobacter xixiisoli</name>
    <dbReference type="NCBI Taxonomy" id="1476464"/>
    <lineage>
        <taxon>Bacteria</taxon>
        <taxon>Pseudomonadati</taxon>
        <taxon>Bacteroidota</taxon>
        <taxon>Sphingobacteriia</taxon>
        <taxon>Sphingobacteriales</taxon>
        <taxon>Sphingobacteriaceae</taxon>
        <taxon>Pedobacter</taxon>
    </lineage>
</organism>
<reference evidence="3" key="1">
    <citation type="submission" date="2017-09" db="EMBL/GenBank/DDBJ databases">
        <authorList>
            <person name="Varghese N."/>
            <person name="Submissions S."/>
        </authorList>
    </citation>
    <scope>NUCLEOTIDE SEQUENCE [LARGE SCALE GENOMIC DNA]</scope>
    <source>
        <strain evidence="3">CGMCC 1.12803</strain>
    </source>
</reference>
<evidence type="ECO:0000313" key="3">
    <source>
        <dbReference type="Proteomes" id="UP000219281"/>
    </source>
</evidence>
<evidence type="ECO:0000256" key="1">
    <source>
        <dbReference type="SAM" id="SignalP"/>
    </source>
</evidence>
<dbReference type="Proteomes" id="UP000219281">
    <property type="component" value="Unassembled WGS sequence"/>
</dbReference>
<dbReference type="AlphaFoldDB" id="A0A285ZRT7"/>
<proteinExistence type="predicted"/>